<evidence type="ECO:0000256" key="2">
    <source>
        <dbReference type="ARBA" id="ARBA00022801"/>
    </source>
</evidence>
<dbReference type="InterPro" id="IPR039298">
    <property type="entry name" value="ACOT13"/>
</dbReference>
<gene>
    <name evidence="4" type="ORF">INT45_004088</name>
</gene>
<dbReference type="OrthoDB" id="46529at2759"/>
<dbReference type="EMBL" id="JAEPRB010000472">
    <property type="protein sequence ID" value="KAG2215954.1"/>
    <property type="molecule type" value="Genomic_DNA"/>
</dbReference>
<dbReference type="Gene3D" id="3.10.129.10">
    <property type="entry name" value="Hotdog Thioesterase"/>
    <property type="match status" value="1"/>
</dbReference>
<name>A0A8H7RQK8_9FUNG</name>
<feature type="domain" description="Thioesterase" evidence="3">
    <location>
        <begin position="60"/>
        <end position="131"/>
    </location>
</feature>
<protein>
    <recommendedName>
        <fullName evidence="3">Thioesterase domain-containing protein</fullName>
    </recommendedName>
</protein>
<dbReference type="InterPro" id="IPR029069">
    <property type="entry name" value="HotDog_dom_sf"/>
</dbReference>
<organism evidence="4 5">
    <name type="scientific">Circinella minor</name>
    <dbReference type="NCBI Taxonomy" id="1195481"/>
    <lineage>
        <taxon>Eukaryota</taxon>
        <taxon>Fungi</taxon>
        <taxon>Fungi incertae sedis</taxon>
        <taxon>Mucoromycota</taxon>
        <taxon>Mucoromycotina</taxon>
        <taxon>Mucoromycetes</taxon>
        <taxon>Mucorales</taxon>
        <taxon>Lichtheimiaceae</taxon>
        <taxon>Circinella</taxon>
    </lineage>
</organism>
<dbReference type="PANTHER" id="PTHR21660">
    <property type="entry name" value="THIOESTERASE SUPERFAMILY MEMBER-RELATED"/>
    <property type="match status" value="1"/>
</dbReference>
<dbReference type="GO" id="GO:0047617">
    <property type="term" value="F:fatty acyl-CoA hydrolase activity"/>
    <property type="evidence" value="ECO:0007669"/>
    <property type="project" value="InterPro"/>
</dbReference>
<dbReference type="NCBIfam" id="TIGR00369">
    <property type="entry name" value="unchar_dom_1"/>
    <property type="match status" value="1"/>
</dbReference>
<accession>A0A8H7RQK8</accession>
<proteinExistence type="inferred from homology"/>
<dbReference type="FunFam" id="3.10.129.10:FF:000033">
    <property type="entry name" value="acyl-coenzyme A thioesterase 13"/>
    <property type="match status" value="1"/>
</dbReference>
<dbReference type="SUPFAM" id="SSF54637">
    <property type="entry name" value="Thioesterase/thiol ester dehydrase-isomerase"/>
    <property type="match status" value="1"/>
</dbReference>
<dbReference type="Proteomes" id="UP000646827">
    <property type="component" value="Unassembled WGS sequence"/>
</dbReference>
<keyword evidence="5" id="KW-1185">Reference proteome</keyword>
<reference evidence="4 5" key="1">
    <citation type="submission" date="2020-12" db="EMBL/GenBank/DDBJ databases">
        <title>Metabolic potential, ecology and presence of endohyphal bacteria is reflected in genomic diversity of Mucoromycotina.</title>
        <authorList>
            <person name="Muszewska A."/>
            <person name="Okrasinska A."/>
            <person name="Steczkiewicz K."/>
            <person name="Drgas O."/>
            <person name="Orlowska M."/>
            <person name="Perlinska-Lenart U."/>
            <person name="Aleksandrzak-Piekarczyk T."/>
            <person name="Szatraj K."/>
            <person name="Zielenkiewicz U."/>
            <person name="Pilsyk S."/>
            <person name="Malc E."/>
            <person name="Mieczkowski P."/>
            <person name="Kruszewska J.S."/>
            <person name="Biernat P."/>
            <person name="Pawlowska J."/>
        </authorList>
    </citation>
    <scope>NUCLEOTIDE SEQUENCE [LARGE SCALE GENOMIC DNA]</scope>
    <source>
        <strain evidence="4 5">CBS 142.35</strain>
    </source>
</reference>
<comment type="similarity">
    <text evidence="1">Belongs to the thioesterase PaaI family.</text>
</comment>
<evidence type="ECO:0000313" key="4">
    <source>
        <dbReference type="EMBL" id="KAG2215954.1"/>
    </source>
</evidence>
<dbReference type="PANTHER" id="PTHR21660:SF1">
    <property type="entry name" value="ACYL-COENZYME A THIOESTERASE 13"/>
    <property type="match status" value="1"/>
</dbReference>
<dbReference type="InterPro" id="IPR003736">
    <property type="entry name" value="PAAI_dom"/>
</dbReference>
<dbReference type="InterPro" id="IPR006683">
    <property type="entry name" value="Thioestr_dom"/>
</dbReference>
<sequence>MFPSVVLRSPGMVQKVLKSFQTEGGYDMLVLPGLKVVNSEEGRVRAEFTVEKQHLNRLQSVHGGLLATVVDVGGSLALASKGLYATGVSTDINISYISGAKEGQVVTIDCRCDKLGKTLAFTSVELSSNGRLVAIGRHNKFVAQAYAHPENEIGNKK</sequence>
<evidence type="ECO:0000313" key="5">
    <source>
        <dbReference type="Proteomes" id="UP000646827"/>
    </source>
</evidence>
<evidence type="ECO:0000256" key="1">
    <source>
        <dbReference type="ARBA" id="ARBA00008324"/>
    </source>
</evidence>
<keyword evidence="2" id="KW-0378">Hydrolase</keyword>
<comment type="caution">
    <text evidence="4">The sequence shown here is derived from an EMBL/GenBank/DDBJ whole genome shotgun (WGS) entry which is preliminary data.</text>
</comment>
<dbReference type="CDD" id="cd03443">
    <property type="entry name" value="PaaI_thioesterase"/>
    <property type="match status" value="1"/>
</dbReference>
<evidence type="ECO:0000259" key="3">
    <source>
        <dbReference type="Pfam" id="PF03061"/>
    </source>
</evidence>
<dbReference type="Pfam" id="PF03061">
    <property type="entry name" value="4HBT"/>
    <property type="match status" value="1"/>
</dbReference>
<dbReference type="AlphaFoldDB" id="A0A8H7RQK8"/>